<name>Q2RSF0_RHORT</name>
<protein>
    <submittedName>
        <fullName evidence="1">Uncharacterized protein</fullName>
    </submittedName>
</protein>
<dbReference type="HOGENOM" id="CLU_2119235_0_0_5"/>
<sequence>MYFYGCTALTHSFLQSPAAGVLTAGAMALAGLLALGWLSFFPSAEATTLALVFPPGLDEDEIFARITAADGRPIRQGASASVMVAAFPTPPGIASLTTMGVLLVLDPLAAQGCAPPSGDTAR</sequence>
<keyword evidence="2" id="KW-1185">Reference proteome</keyword>
<dbReference type="EMBL" id="CP000230">
    <property type="protein sequence ID" value="ABC22945.1"/>
    <property type="molecule type" value="Genomic_DNA"/>
</dbReference>
<gene>
    <name evidence="1" type="ordered locus">Rru_A2145</name>
</gene>
<evidence type="ECO:0000313" key="1">
    <source>
        <dbReference type="EMBL" id="ABC22945.1"/>
    </source>
</evidence>
<evidence type="ECO:0000313" key="2">
    <source>
        <dbReference type="Proteomes" id="UP000001929"/>
    </source>
</evidence>
<dbReference type="Proteomes" id="UP000001929">
    <property type="component" value="Chromosome"/>
</dbReference>
<dbReference type="EnsemblBacteria" id="ABC22945">
    <property type="protein sequence ID" value="ABC22945"/>
    <property type="gene ID" value="Rru_A2145"/>
</dbReference>
<accession>Q2RSF0</accession>
<reference evidence="1 2" key="1">
    <citation type="journal article" date="2011" name="Stand. Genomic Sci.">
        <title>Complete genome sequence of Rhodospirillum rubrum type strain (S1).</title>
        <authorList>
            <person name="Munk A.C."/>
            <person name="Copeland A."/>
            <person name="Lucas S."/>
            <person name="Lapidus A."/>
            <person name="Del Rio T.G."/>
            <person name="Barry K."/>
            <person name="Detter J.C."/>
            <person name="Hammon N."/>
            <person name="Israni S."/>
            <person name="Pitluck S."/>
            <person name="Brettin T."/>
            <person name="Bruce D."/>
            <person name="Han C."/>
            <person name="Tapia R."/>
            <person name="Gilna P."/>
            <person name="Schmutz J."/>
            <person name="Larimer F."/>
            <person name="Land M."/>
            <person name="Kyrpides N.C."/>
            <person name="Mavromatis K."/>
            <person name="Richardson P."/>
            <person name="Rohde M."/>
            <person name="Goker M."/>
            <person name="Klenk H.P."/>
            <person name="Zhang Y."/>
            <person name="Roberts G.P."/>
            <person name="Reslewic S."/>
            <person name="Schwartz D.C."/>
        </authorList>
    </citation>
    <scope>NUCLEOTIDE SEQUENCE [LARGE SCALE GENOMIC DNA]</scope>
    <source>
        <strain evidence="2">ATCC 11170 / ATH 1.1.1 / DSM 467 / LMG 4362 / NCIMB 8255 / S1</strain>
    </source>
</reference>
<dbReference type="AlphaFoldDB" id="Q2RSF0"/>
<dbReference type="KEGG" id="rru:Rru_A2145"/>
<proteinExistence type="predicted"/>
<dbReference type="PATRIC" id="fig|269796.9.peg.2238"/>
<organism evidence="1 2">
    <name type="scientific">Rhodospirillum rubrum (strain ATCC 11170 / ATH 1.1.1 / DSM 467 / LMG 4362 / NCIMB 8255 / S1)</name>
    <dbReference type="NCBI Taxonomy" id="269796"/>
    <lineage>
        <taxon>Bacteria</taxon>
        <taxon>Pseudomonadati</taxon>
        <taxon>Pseudomonadota</taxon>
        <taxon>Alphaproteobacteria</taxon>
        <taxon>Rhodospirillales</taxon>
        <taxon>Rhodospirillaceae</taxon>
        <taxon>Rhodospirillum</taxon>
    </lineage>
</organism>